<evidence type="ECO:0000313" key="2">
    <source>
        <dbReference type="EMBL" id="MDO7788848.1"/>
    </source>
</evidence>
<dbReference type="PANTHER" id="PTHR16255">
    <property type="entry name" value="REQUIRED FOR MEIOTIC NUCLEAR DIVISION PROTEIN 1 HOMOLOG"/>
    <property type="match status" value="1"/>
</dbReference>
<dbReference type="PANTHER" id="PTHR16255:SF1">
    <property type="entry name" value="REQUIRED FOR MEIOTIC NUCLEAR DIVISION PROTEIN 1 HOMOLOG"/>
    <property type="match status" value="1"/>
</dbReference>
<dbReference type="Proteomes" id="UP001172911">
    <property type="component" value="Unassembled WGS sequence"/>
</dbReference>
<dbReference type="InterPro" id="IPR051624">
    <property type="entry name" value="RMD1/Sad1-interacting"/>
</dbReference>
<dbReference type="InterPro" id="IPR003734">
    <property type="entry name" value="DUF155"/>
</dbReference>
<reference evidence="2" key="2">
    <citation type="submission" date="2023-03" db="EMBL/GenBank/DDBJ databases">
        <authorList>
            <person name="Zhang Z."/>
        </authorList>
    </citation>
    <scope>NUCLEOTIDE SEQUENCE</scope>
    <source>
        <strain evidence="2">DSA</strain>
    </source>
</reference>
<organism evidence="2 3">
    <name type="scientific">Desulforamulus aquiferis</name>
    <dbReference type="NCBI Taxonomy" id="1397668"/>
    <lineage>
        <taxon>Bacteria</taxon>
        <taxon>Bacillati</taxon>
        <taxon>Bacillota</taxon>
        <taxon>Clostridia</taxon>
        <taxon>Eubacteriales</taxon>
        <taxon>Peptococcaceae</taxon>
        <taxon>Desulforamulus</taxon>
    </lineage>
</organism>
<sequence>MQTLEFLAVSITQEINLNQIALHFGINKKYKWEDILILKEPELKGILKEAEEKTVYCFYFGCLVGINCTKYDLSDIYNYLCQIDSGIDRKPDHHKYSEFYRLQIKENSQVEVHNNYLVAPKNLDFYPKIIAIVLARSVALDRIEDNLEKVSDDIERVIEYLDKGKFTISDNNLAKLSGKIVRYKYNTISYLMLLDKPDITWNNEGAEILFLELADLFDLKERYESLRHKTENLMDITEVFAMITHAKRGTRLEWMIIILIALDIVISIMEKAFF</sequence>
<dbReference type="RefSeq" id="WP_304545148.1">
    <property type="nucleotide sequence ID" value="NZ_JARPTC010000025.1"/>
</dbReference>
<keyword evidence="3" id="KW-1185">Reference proteome</keyword>
<dbReference type="EMBL" id="JARPTC010000025">
    <property type="protein sequence ID" value="MDO7788848.1"/>
    <property type="molecule type" value="Genomic_DNA"/>
</dbReference>
<gene>
    <name evidence="2" type="ORF">P6N53_16640</name>
</gene>
<accession>A0AAW7ZHY8</accession>
<protein>
    <submittedName>
        <fullName evidence="2">RMD1 family protein</fullName>
    </submittedName>
</protein>
<proteinExistence type="predicted"/>
<feature type="domain" description="DUF155" evidence="1">
    <location>
        <begin position="55"/>
        <end position="226"/>
    </location>
</feature>
<evidence type="ECO:0000259" key="1">
    <source>
        <dbReference type="Pfam" id="PF02582"/>
    </source>
</evidence>
<comment type="caution">
    <text evidence="2">The sequence shown here is derived from an EMBL/GenBank/DDBJ whole genome shotgun (WGS) entry which is preliminary data.</text>
</comment>
<reference evidence="2" key="1">
    <citation type="journal article" date="2023" name="J. Hazard. Mater.">
        <title>Anaerobic biodegradation of pyrene and benzo[a]pyrene by a new sulfate-reducing Desulforamulus aquiferis strain DSA.</title>
        <authorList>
            <person name="Zhang Z."/>
            <person name="Sun J."/>
            <person name="Gong X."/>
            <person name="Wang C."/>
            <person name="Wang H."/>
        </authorList>
    </citation>
    <scope>NUCLEOTIDE SEQUENCE</scope>
    <source>
        <strain evidence="2">DSA</strain>
    </source>
</reference>
<evidence type="ECO:0000313" key="3">
    <source>
        <dbReference type="Proteomes" id="UP001172911"/>
    </source>
</evidence>
<dbReference type="Pfam" id="PF02582">
    <property type="entry name" value="DUF155"/>
    <property type="match status" value="1"/>
</dbReference>
<name>A0AAW7ZHY8_9FIRM</name>
<dbReference type="AlphaFoldDB" id="A0AAW7ZHY8"/>